<name>A0ABD1EPE6_HYPHA</name>
<evidence type="ECO:0000313" key="11">
    <source>
        <dbReference type="Proteomes" id="UP001566132"/>
    </source>
</evidence>
<dbReference type="Proteomes" id="UP001566132">
    <property type="component" value="Unassembled WGS sequence"/>
</dbReference>
<dbReference type="SUPFAM" id="SSF48264">
    <property type="entry name" value="Cytochrome P450"/>
    <property type="match status" value="1"/>
</dbReference>
<protein>
    <recommendedName>
        <fullName evidence="12">Cytochrome P450 302A1</fullName>
    </recommendedName>
</protein>
<dbReference type="PROSITE" id="PS00086">
    <property type="entry name" value="CYTOCHROME_P450"/>
    <property type="match status" value="1"/>
</dbReference>
<dbReference type="InterPro" id="IPR001128">
    <property type="entry name" value="Cyt_P450"/>
</dbReference>
<comment type="caution">
    <text evidence="10">The sequence shown here is derived from an EMBL/GenBank/DDBJ whole genome shotgun (WGS) entry which is preliminary data.</text>
</comment>
<evidence type="ECO:0008006" key="12">
    <source>
        <dbReference type="Google" id="ProtNLM"/>
    </source>
</evidence>
<evidence type="ECO:0000256" key="4">
    <source>
        <dbReference type="ARBA" id="ARBA00022723"/>
    </source>
</evidence>
<evidence type="ECO:0000313" key="10">
    <source>
        <dbReference type="EMBL" id="KAL1498363.1"/>
    </source>
</evidence>
<dbReference type="GO" id="GO:0004497">
    <property type="term" value="F:monooxygenase activity"/>
    <property type="evidence" value="ECO:0007669"/>
    <property type="project" value="UniProtKB-KW"/>
</dbReference>
<evidence type="ECO:0000256" key="3">
    <source>
        <dbReference type="ARBA" id="ARBA00022617"/>
    </source>
</evidence>
<dbReference type="PRINTS" id="PR00463">
    <property type="entry name" value="EP450I"/>
</dbReference>
<dbReference type="InterPro" id="IPR017972">
    <property type="entry name" value="Cyt_P450_CS"/>
</dbReference>
<dbReference type="Pfam" id="PF00067">
    <property type="entry name" value="p450"/>
    <property type="match status" value="1"/>
</dbReference>
<dbReference type="CDD" id="cd11054">
    <property type="entry name" value="CYP24A1-like"/>
    <property type="match status" value="1"/>
</dbReference>
<keyword evidence="7 9" id="KW-0503">Monooxygenase</keyword>
<keyword evidence="3 8" id="KW-0349">Heme</keyword>
<evidence type="ECO:0000256" key="1">
    <source>
        <dbReference type="ARBA" id="ARBA00001971"/>
    </source>
</evidence>
<accession>A0ABD1EPE6</accession>
<evidence type="ECO:0000256" key="9">
    <source>
        <dbReference type="RuleBase" id="RU000461"/>
    </source>
</evidence>
<keyword evidence="4 8" id="KW-0479">Metal-binding</keyword>
<dbReference type="GO" id="GO:0046872">
    <property type="term" value="F:metal ion binding"/>
    <property type="evidence" value="ECO:0007669"/>
    <property type="project" value="UniProtKB-KW"/>
</dbReference>
<dbReference type="InterPro" id="IPR036396">
    <property type="entry name" value="Cyt_P450_sf"/>
</dbReference>
<dbReference type="InterPro" id="IPR050479">
    <property type="entry name" value="CYP11_CYP27_families"/>
</dbReference>
<keyword evidence="11" id="KW-1185">Reference proteome</keyword>
<comment type="cofactor">
    <cofactor evidence="1 8">
        <name>heme</name>
        <dbReference type="ChEBI" id="CHEBI:30413"/>
    </cofactor>
</comment>
<reference evidence="10 11" key="1">
    <citation type="submission" date="2024-05" db="EMBL/GenBank/DDBJ databases">
        <title>Genetic variation in Jamaican populations of the coffee berry borer (Hypothenemus hampei).</title>
        <authorList>
            <person name="Errbii M."/>
            <person name="Myrie A."/>
        </authorList>
    </citation>
    <scope>NUCLEOTIDE SEQUENCE [LARGE SCALE GENOMIC DNA]</scope>
    <source>
        <strain evidence="10">JA-Hopewell-2020-01-JO</strain>
        <tissue evidence="10">Whole body</tissue>
    </source>
</reference>
<evidence type="ECO:0000256" key="7">
    <source>
        <dbReference type="ARBA" id="ARBA00023033"/>
    </source>
</evidence>
<organism evidence="10 11">
    <name type="scientific">Hypothenemus hampei</name>
    <name type="common">Coffee berry borer</name>
    <dbReference type="NCBI Taxonomy" id="57062"/>
    <lineage>
        <taxon>Eukaryota</taxon>
        <taxon>Metazoa</taxon>
        <taxon>Ecdysozoa</taxon>
        <taxon>Arthropoda</taxon>
        <taxon>Hexapoda</taxon>
        <taxon>Insecta</taxon>
        <taxon>Pterygota</taxon>
        <taxon>Neoptera</taxon>
        <taxon>Endopterygota</taxon>
        <taxon>Coleoptera</taxon>
        <taxon>Polyphaga</taxon>
        <taxon>Cucujiformia</taxon>
        <taxon>Curculionidae</taxon>
        <taxon>Scolytinae</taxon>
        <taxon>Hypothenemus</taxon>
    </lineage>
</organism>
<dbReference type="FunFam" id="1.10.630.10:FF:000006">
    <property type="entry name" value="Cytochrome P450 302a1, mitochondrial"/>
    <property type="match status" value="1"/>
</dbReference>
<dbReference type="PANTHER" id="PTHR24279:SF120">
    <property type="entry name" value="CYTOCHROME P450"/>
    <property type="match status" value="1"/>
</dbReference>
<dbReference type="Gene3D" id="1.10.630.10">
    <property type="entry name" value="Cytochrome P450"/>
    <property type="match status" value="1"/>
</dbReference>
<evidence type="ECO:0000256" key="6">
    <source>
        <dbReference type="ARBA" id="ARBA00023004"/>
    </source>
</evidence>
<evidence type="ECO:0000256" key="8">
    <source>
        <dbReference type="PIRSR" id="PIRSR602401-1"/>
    </source>
</evidence>
<dbReference type="PRINTS" id="PR00385">
    <property type="entry name" value="P450"/>
</dbReference>
<sequence length="493" mass="56606">MKHWRFSKPSLFICKRGYKSFIDVPGPKSLQVVGTLYKYLPLIGEYAFNELHHNGMKKYTNYGPLVREEIVPGVNLLWIFDPNDIEMMFRCEGKYPQRRSHLALEKFRLDRPNVYNSGGLLPTNGPEWYRLRKNFQRGLSGPVAVKRFLSGSDNIISEWIERIESIKTKPNVNYLPELSRLFLELTGLTSLDIRLNSFSNEELNKNSRSSKLIKSALLTNSCILKLDNGPQLWKKFNTPMYKNLKNAQLYMEDVAIDLLNLKMSLFKDTDINRNLTLLEQYLSCSELDFKDVIGMVCDFLLAGVDTATYTSSFLLYHVAKAPNVQMCLYQEACKLLPNKNSIVTEEVLNDALYAKATIKELFRLRPISVGIGRVLDENAIFSNYEVPEGTVVVSQNQISCRLENYFPNANEFKPERWLKSHPLYQKKHPYLVLPFGHGPRSCIAKHVAEQNILILLLKVVRNFKLEWNGSVLDSKSLLINAPNGPILLNIQSR</sequence>
<evidence type="ECO:0000256" key="2">
    <source>
        <dbReference type="ARBA" id="ARBA00010617"/>
    </source>
</evidence>
<dbReference type="AlphaFoldDB" id="A0ABD1EPE6"/>
<dbReference type="InterPro" id="IPR002401">
    <property type="entry name" value="Cyt_P450_E_grp-I"/>
</dbReference>
<gene>
    <name evidence="10" type="ORF">ABEB36_009175</name>
</gene>
<dbReference type="EMBL" id="JBDJPC010000006">
    <property type="protein sequence ID" value="KAL1498363.1"/>
    <property type="molecule type" value="Genomic_DNA"/>
</dbReference>
<feature type="binding site" description="axial binding residue" evidence="8">
    <location>
        <position position="442"/>
    </location>
    <ligand>
        <name>heme</name>
        <dbReference type="ChEBI" id="CHEBI:30413"/>
    </ligand>
    <ligandPart>
        <name>Fe</name>
        <dbReference type="ChEBI" id="CHEBI:18248"/>
    </ligandPart>
</feature>
<proteinExistence type="inferred from homology"/>
<comment type="similarity">
    <text evidence="2 9">Belongs to the cytochrome P450 family.</text>
</comment>
<evidence type="ECO:0000256" key="5">
    <source>
        <dbReference type="ARBA" id="ARBA00023002"/>
    </source>
</evidence>
<dbReference type="PANTHER" id="PTHR24279">
    <property type="entry name" value="CYTOCHROME P450"/>
    <property type="match status" value="1"/>
</dbReference>
<keyword evidence="6 8" id="KW-0408">Iron</keyword>
<keyword evidence="5 9" id="KW-0560">Oxidoreductase</keyword>